<reference evidence="2" key="1">
    <citation type="journal article" date="2019" name="Sci. Rep.">
        <title>Draft genome of Tanacetum cinerariifolium, the natural source of mosquito coil.</title>
        <authorList>
            <person name="Yamashiro T."/>
            <person name="Shiraishi A."/>
            <person name="Satake H."/>
            <person name="Nakayama K."/>
        </authorList>
    </citation>
    <scope>NUCLEOTIDE SEQUENCE</scope>
</reference>
<feature type="compositionally biased region" description="Basic and acidic residues" evidence="1">
    <location>
        <begin position="267"/>
        <end position="280"/>
    </location>
</feature>
<feature type="region of interest" description="Disordered" evidence="1">
    <location>
        <begin position="496"/>
        <end position="564"/>
    </location>
</feature>
<organism evidence="2">
    <name type="scientific">Tanacetum cinerariifolium</name>
    <name type="common">Dalmatian daisy</name>
    <name type="synonym">Chrysanthemum cinerariifolium</name>
    <dbReference type="NCBI Taxonomy" id="118510"/>
    <lineage>
        <taxon>Eukaryota</taxon>
        <taxon>Viridiplantae</taxon>
        <taxon>Streptophyta</taxon>
        <taxon>Embryophyta</taxon>
        <taxon>Tracheophyta</taxon>
        <taxon>Spermatophyta</taxon>
        <taxon>Magnoliopsida</taxon>
        <taxon>eudicotyledons</taxon>
        <taxon>Gunneridae</taxon>
        <taxon>Pentapetalae</taxon>
        <taxon>asterids</taxon>
        <taxon>campanulids</taxon>
        <taxon>Asterales</taxon>
        <taxon>Asteraceae</taxon>
        <taxon>Asteroideae</taxon>
        <taxon>Anthemideae</taxon>
        <taxon>Anthemidinae</taxon>
        <taxon>Tanacetum</taxon>
    </lineage>
</organism>
<protein>
    <submittedName>
        <fullName evidence="2">Retrovirus-related Pol polyprotein from transposon TNT 1-94</fullName>
    </submittedName>
</protein>
<gene>
    <name evidence="2" type="ORF">Tci_251451</name>
</gene>
<dbReference type="EMBL" id="BKCJ010074298">
    <property type="protein sequence ID" value="GEW79475.1"/>
    <property type="molecule type" value="Genomic_DNA"/>
</dbReference>
<accession>A0A699H5F3</accession>
<feature type="region of interest" description="Disordered" evidence="1">
    <location>
        <begin position="260"/>
        <end position="280"/>
    </location>
</feature>
<feature type="region of interest" description="Disordered" evidence="1">
    <location>
        <begin position="399"/>
        <end position="421"/>
    </location>
</feature>
<feature type="non-terminal residue" evidence="2">
    <location>
        <position position="1"/>
    </location>
</feature>
<feature type="region of interest" description="Disordered" evidence="1">
    <location>
        <begin position="325"/>
        <end position="347"/>
    </location>
</feature>
<dbReference type="AlphaFoldDB" id="A0A699H5F3"/>
<evidence type="ECO:0000256" key="1">
    <source>
        <dbReference type="SAM" id="MobiDB-lite"/>
    </source>
</evidence>
<proteinExistence type="predicted"/>
<sequence length="833" mass="95070">LKLRGEKAQINIRHHFIREQVENGVVELYFVTTDYQLADIFTKLFGNGDLINPVHSGLIILLHSGLIFSLHSDLINPLHSGLINTPHNDKMAYKNVPAQAPTRSDDQILLFAVWLDETRFTLDDNLLREDLEITPIDQAHQFVSPLSGDAIMDFVNQLGYTEVIHFVSRMAAQIPSSSDALGPIEKGRKDKPHMVPYYRFTKIIICHLGRIINIHQRSASPFHLAEEDFKLAISNSFPKAKLMNKGNVVKVSKAKSQFQLVDEPDEEPAHSKPELVHQEATRPLPVVEGKDKAIVIEEQVAQSLLALHTPKMRSITDQFILQRRTPTTEEASTGPSAQPLDDTSANILRDSPSLADAETGARSDKTSSGGDTVVLLITEELGEDVGKQENIKEKIEVMDEDQARPDPGKSREALFRPDPEPTHDEFMADLYPQGSRKLKNLEDAFTIGDQFINDKSTKDELEKPNVEAEVVSMVTIPIYQASSSIPPLSMPIPVIDLSPPKPASSTTQAPRDEFLAKKDKSRKRRCDDQDPPPPLSDSDLSKRRRHDTSASDIPIPDSANISDSEDTDSAYLLKTKQRPKCKGTKQALSISMMKAARYLDFGLELLVPEHIWINEHITFSRYGYDYLKEITLRRADYQEYTIGKKDFKSLYPSDFEDLNLLLLQGHLNHLSNSDKRMLSTAVKLWTRNLVIRQWVEDFQLDIESYQKQLNLTKPRWDAKGFEFKHDYTIIESPRAVVFPVGNNEWKIIRFNEIYKFRDGTLTNIMETLDYRVKEYKVNRLNPGMNTRFWTDKDVEKSKEFIHSIEQRLKTRRIFQNLECFVGGRVRDIDYRLL</sequence>
<evidence type="ECO:0000313" key="2">
    <source>
        <dbReference type="EMBL" id="GEW79475.1"/>
    </source>
</evidence>
<comment type="caution">
    <text evidence="2">The sequence shown here is derived from an EMBL/GenBank/DDBJ whole genome shotgun (WGS) entry which is preliminary data.</text>
</comment>
<name>A0A699H5F3_TANCI</name>
<feature type="compositionally biased region" description="Polar residues" evidence="1">
    <location>
        <begin position="325"/>
        <end position="346"/>
    </location>
</feature>